<dbReference type="AlphaFoldDB" id="A0A8X6W375"/>
<evidence type="ECO:0000313" key="1">
    <source>
        <dbReference type="EMBL" id="GFY27149.1"/>
    </source>
</evidence>
<organism evidence="1 2">
    <name type="scientific">Trichonephila clavipes</name>
    <name type="common">Golden silk orbweaver</name>
    <name type="synonym">Nephila clavipes</name>
    <dbReference type="NCBI Taxonomy" id="2585209"/>
    <lineage>
        <taxon>Eukaryota</taxon>
        <taxon>Metazoa</taxon>
        <taxon>Ecdysozoa</taxon>
        <taxon>Arthropoda</taxon>
        <taxon>Chelicerata</taxon>
        <taxon>Arachnida</taxon>
        <taxon>Araneae</taxon>
        <taxon>Araneomorphae</taxon>
        <taxon>Entelegynae</taxon>
        <taxon>Araneoidea</taxon>
        <taxon>Nephilidae</taxon>
        <taxon>Trichonephila</taxon>
    </lineage>
</organism>
<comment type="caution">
    <text evidence="1">The sequence shown here is derived from an EMBL/GenBank/DDBJ whole genome shotgun (WGS) entry which is preliminary data.</text>
</comment>
<gene>
    <name evidence="1" type="ORF">TNCV_2067701</name>
</gene>
<reference evidence="1" key="1">
    <citation type="submission" date="2020-08" db="EMBL/GenBank/DDBJ databases">
        <title>Multicomponent nature underlies the extraordinary mechanical properties of spider dragline silk.</title>
        <authorList>
            <person name="Kono N."/>
            <person name="Nakamura H."/>
            <person name="Mori M."/>
            <person name="Yoshida Y."/>
            <person name="Ohtoshi R."/>
            <person name="Malay A.D."/>
            <person name="Moran D.A.P."/>
            <person name="Tomita M."/>
            <person name="Numata K."/>
            <person name="Arakawa K."/>
        </authorList>
    </citation>
    <scope>NUCLEOTIDE SEQUENCE</scope>
</reference>
<evidence type="ECO:0000313" key="2">
    <source>
        <dbReference type="Proteomes" id="UP000887159"/>
    </source>
</evidence>
<protein>
    <submittedName>
        <fullName evidence="1">Uncharacterized protein</fullName>
    </submittedName>
</protein>
<proteinExistence type="predicted"/>
<dbReference type="EMBL" id="BMAU01021379">
    <property type="protein sequence ID" value="GFY27149.1"/>
    <property type="molecule type" value="Genomic_DNA"/>
</dbReference>
<accession>A0A8X6W375</accession>
<dbReference type="Proteomes" id="UP000887159">
    <property type="component" value="Unassembled WGS sequence"/>
</dbReference>
<name>A0A8X6W375_TRICX</name>
<keyword evidence="2" id="KW-1185">Reference proteome</keyword>
<sequence length="119" mass="13686">MFFKRWYAQLIKTVSYAKPKILIALHIQRRQCIEFGNLASRAVIPTVVYIDPQGSMTTRKVVISSPSIFKAVVTEWYRYRIVACLVTSSSPIPIKTHRVRQRCTLNLSRAEKRHPVGVV</sequence>